<comment type="caution">
    <text evidence="1">The sequence shown here is derived from an EMBL/GenBank/DDBJ whole genome shotgun (WGS) entry which is preliminary data.</text>
</comment>
<dbReference type="RefSeq" id="WP_377601465.1">
    <property type="nucleotide sequence ID" value="NZ_JBHUME010000005.1"/>
</dbReference>
<protein>
    <submittedName>
        <fullName evidence="1">Uncharacterized protein</fullName>
    </submittedName>
</protein>
<dbReference type="EMBL" id="JBHUME010000005">
    <property type="protein sequence ID" value="MFD2612179.1"/>
    <property type="molecule type" value="Genomic_DNA"/>
</dbReference>
<dbReference type="Proteomes" id="UP001597541">
    <property type="component" value="Unassembled WGS sequence"/>
</dbReference>
<name>A0ABW5PAR6_9BACL</name>
<reference evidence="2" key="1">
    <citation type="journal article" date="2019" name="Int. J. Syst. Evol. Microbiol.">
        <title>The Global Catalogue of Microorganisms (GCM) 10K type strain sequencing project: providing services to taxonomists for standard genome sequencing and annotation.</title>
        <authorList>
            <consortium name="The Broad Institute Genomics Platform"/>
            <consortium name="The Broad Institute Genome Sequencing Center for Infectious Disease"/>
            <person name="Wu L."/>
            <person name="Ma J."/>
        </authorList>
    </citation>
    <scope>NUCLEOTIDE SEQUENCE [LARGE SCALE GENOMIC DNA]</scope>
    <source>
        <strain evidence="2">KCTC 3950</strain>
    </source>
</reference>
<organism evidence="1 2">
    <name type="scientific">Paenibacillus gansuensis</name>
    <dbReference type="NCBI Taxonomy" id="306542"/>
    <lineage>
        <taxon>Bacteria</taxon>
        <taxon>Bacillati</taxon>
        <taxon>Bacillota</taxon>
        <taxon>Bacilli</taxon>
        <taxon>Bacillales</taxon>
        <taxon>Paenibacillaceae</taxon>
        <taxon>Paenibacillus</taxon>
    </lineage>
</organism>
<proteinExistence type="predicted"/>
<accession>A0ABW5PAR6</accession>
<sequence>MKLGLKGRLVTAWDRFWRREERKAGFTRPQVEALVDLHAALLIRLDEVQKDFPDIAMPAARLLSQGTDWEWFPYTVSNLPGDIQASIQTDLARYPENYVVISDSTEGTREEVRIYTLLSPGLRNKRSKAAEVKAKISIHPGRNPEQVNRFLDDLTDI</sequence>
<evidence type="ECO:0000313" key="2">
    <source>
        <dbReference type="Proteomes" id="UP001597541"/>
    </source>
</evidence>
<evidence type="ECO:0000313" key="1">
    <source>
        <dbReference type="EMBL" id="MFD2612179.1"/>
    </source>
</evidence>
<keyword evidence="2" id="KW-1185">Reference proteome</keyword>
<gene>
    <name evidence="1" type="ORF">ACFSUF_07015</name>
</gene>